<keyword evidence="1" id="KW-0223">Dioxygenase</keyword>
<protein>
    <submittedName>
        <fullName evidence="1">2-amino-1-hydroxyethylphosphonate dioxygenase (Glycine-forming)</fullName>
    </submittedName>
</protein>
<dbReference type="GO" id="GO:0051213">
    <property type="term" value="F:dioxygenase activity"/>
    <property type="evidence" value="ECO:0007669"/>
    <property type="project" value="UniProtKB-KW"/>
</dbReference>
<accession>A0A9Q8LDH4</accession>
<proteinExistence type="predicted"/>
<dbReference type="RefSeq" id="XP_047759767.1">
    <property type="nucleotide sequence ID" value="XM_047907836.1"/>
</dbReference>
<name>A0A9Q8LDH4_PASFU</name>
<gene>
    <name evidence="1" type="ORF">CLAFUR5_08688</name>
</gene>
<dbReference type="EMBL" id="CP090165">
    <property type="protein sequence ID" value="UJO15401.1"/>
    <property type="molecule type" value="Genomic_DNA"/>
</dbReference>
<reference evidence="1" key="1">
    <citation type="submission" date="2021-12" db="EMBL/GenBank/DDBJ databases">
        <authorList>
            <person name="Zaccaron A."/>
            <person name="Stergiopoulos I."/>
        </authorList>
    </citation>
    <scope>NUCLEOTIDE SEQUENCE</scope>
    <source>
        <strain evidence="1">Race5_Kim</strain>
    </source>
</reference>
<organism evidence="1 2">
    <name type="scientific">Passalora fulva</name>
    <name type="common">Tomato leaf mold</name>
    <name type="synonym">Cladosporium fulvum</name>
    <dbReference type="NCBI Taxonomy" id="5499"/>
    <lineage>
        <taxon>Eukaryota</taxon>
        <taxon>Fungi</taxon>
        <taxon>Dikarya</taxon>
        <taxon>Ascomycota</taxon>
        <taxon>Pezizomycotina</taxon>
        <taxon>Dothideomycetes</taxon>
        <taxon>Dothideomycetidae</taxon>
        <taxon>Mycosphaerellales</taxon>
        <taxon>Mycosphaerellaceae</taxon>
        <taxon>Fulvia</taxon>
    </lineage>
</organism>
<dbReference type="PANTHER" id="PTHR40202">
    <property type="match status" value="1"/>
</dbReference>
<dbReference type="SUPFAM" id="SSF109604">
    <property type="entry name" value="HD-domain/PDEase-like"/>
    <property type="match status" value="1"/>
</dbReference>
<dbReference type="AlphaFoldDB" id="A0A9Q8LDH4"/>
<evidence type="ECO:0000313" key="1">
    <source>
        <dbReference type="EMBL" id="UJO15401.1"/>
    </source>
</evidence>
<dbReference type="Gene3D" id="1.10.3210.10">
    <property type="entry name" value="Hypothetical protein af1432"/>
    <property type="match status" value="1"/>
</dbReference>
<keyword evidence="2" id="KW-1185">Reference proteome</keyword>
<dbReference type="KEGG" id="ffu:CLAFUR5_08688"/>
<dbReference type="Proteomes" id="UP000756132">
    <property type="component" value="Chromosome 3"/>
</dbReference>
<reference evidence="1" key="2">
    <citation type="journal article" date="2022" name="Microb. Genom.">
        <title>A chromosome-scale genome assembly of the tomato pathogen Cladosporium fulvum reveals a compartmentalized genome architecture and the presence of a dispensable chromosome.</title>
        <authorList>
            <person name="Zaccaron A.Z."/>
            <person name="Chen L.H."/>
            <person name="Samaras A."/>
            <person name="Stergiopoulos I."/>
        </authorList>
    </citation>
    <scope>NUCLEOTIDE SEQUENCE</scope>
    <source>
        <strain evidence="1">Race5_Kim</strain>
    </source>
</reference>
<sequence length="205" mass="22274">MVGGKADVAYTWNLMSTCDCTTCGILSVDRIWKLWTIWSRYTSHAVPTCPPAEDSSPITAIQSPPPTIEAEAKKTVTDLFTFITNQGTSDYLGEPNSQLQPSLQAATLAQHAGCDDDTILGALLHDISRFIPAGEKMDSMVDHEGTYVGKASHEIVGEPYLRPLTFSAKTCHLIGSRVIAKRYLAAIDQAYYAGLSPSSKTTLKF</sequence>
<dbReference type="OrthoDB" id="445007at2759"/>
<dbReference type="PANTHER" id="PTHR40202:SF1">
    <property type="entry name" value="HD DOMAIN-CONTAINING PROTEIN"/>
    <property type="match status" value="1"/>
</dbReference>
<dbReference type="InterPro" id="IPR052567">
    <property type="entry name" value="OP_Dioxygenase"/>
</dbReference>
<evidence type="ECO:0000313" key="2">
    <source>
        <dbReference type="Proteomes" id="UP000756132"/>
    </source>
</evidence>
<keyword evidence="1" id="KW-0560">Oxidoreductase</keyword>
<dbReference type="GeneID" id="71988566"/>